<dbReference type="Pfam" id="PF07311">
    <property type="entry name" value="Dodecin"/>
    <property type="match status" value="1"/>
</dbReference>
<dbReference type="PANTHER" id="PTHR39324">
    <property type="entry name" value="CALCIUM DODECIN"/>
    <property type="match status" value="1"/>
</dbReference>
<dbReference type="InterPro" id="IPR036694">
    <property type="entry name" value="Dodecin-like_sf"/>
</dbReference>
<gene>
    <name evidence="2" type="ORF">B1A_04611</name>
    <name evidence="1" type="ORF">B1B_12635</name>
</gene>
<reference evidence="1" key="2">
    <citation type="journal article" date="2014" name="ISME J.">
        <title>Microbial stratification in low pH oxic and suboxic macroscopic growths along an acid mine drainage.</title>
        <authorList>
            <person name="Mendez-Garcia C."/>
            <person name="Mesa V."/>
            <person name="Sprenger R.R."/>
            <person name="Richter M."/>
            <person name="Diez M.S."/>
            <person name="Solano J."/>
            <person name="Bargiela R."/>
            <person name="Golyshina O.V."/>
            <person name="Manteca A."/>
            <person name="Ramos J.L."/>
            <person name="Gallego J.R."/>
            <person name="Llorente I."/>
            <person name="Martins Dos Santos V.A."/>
            <person name="Jensen O.N."/>
            <person name="Pelaez A.I."/>
            <person name="Sanchez J."/>
            <person name="Ferrer M."/>
        </authorList>
    </citation>
    <scope>NUCLEOTIDE SEQUENCE</scope>
</reference>
<reference evidence="1" key="1">
    <citation type="submission" date="2013-08" db="EMBL/GenBank/DDBJ databases">
        <authorList>
            <person name="Mendez C."/>
            <person name="Richter M."/>
            <person name="Ferrer M."/>
            <person name="Sanchez J."/>
        </authorList>
    </citation>
    <scope>NUCLEOTIDE SEQUENCE</scope>
</reference>
<name>T0ZP29_9ZZZZ</name>
<dbReference type="SUPFAM" id="SSF89807">
    <property type="entry name" value="Dodecin-like"/>
    <property type="match status" value="1"/>
</dbReference>
<evidence type="ECO:0000313" key="2">
    <source>
        <dbReference type="EMBL" id="EQD74151.1"/>
    </source>
</evidence>
<proteinExistence type="predicted"/>
<comment type="caution">
    <text evidence="1">The sequence shown here is derived from an EMBL/GenBank/DDBJ whole genome shotgun (WGS) entry which is preliminary data.</text>
</comment>
<sequence length="67" mass="7661">MVQKVTEAVGTSRESFAKAVENAVETTAKSVRNLKWFRAAEFEGRIEGQKVAEYHATVRIYFDYESE</sequence>
<evidence type="ECO:0000313" key="1">
    <source>
        <dbReference type="EMBL" id="EQD46418.1"/>
    </source>
</evidence>
<protein>
    <submittedName>
        <fullName evidence="1">Dodecin flavoprotein</fullName>
    </submittedName>
</protein>
<dbReference type="PANTHER" id="PTHR39324:SF1">
    <property type="entry name" value="CALCIUM DODECIN"/>
    <property type="match status" value="1"/>
</dbReference>
<accession>T0ZP29</accession>
<dbReference type="AlphaFoldDB" id="T0ZP29"/>
<dbReference type="EMBL" id="AUZX01003352">
    <property type="protein sequence ID" value="EQD74151.1"/>
    <property type="molecule type" value="Genomic_DNA"/>
</dbReference>
<dbReference type="EMBL" id="AUZY01008289">
    <property type="protein sequence ID" value="EQD46418.1"/>
    <property type="molecule type" value="Genomic_DNA"/>
</dbReference>
<organism evidence="1">
    <name type="scientific">mine drainage metagenome</name>
    <dbReference type="NCBI Taxonomy" id="410659"/>
    <lineage>
        <taxon>unclassified sequences</taxon>
        <taxon>metagenomes</taxon>
        <taxon>ecological metagenomes</taxon>
    </lineage>
</organism>
<dbReference type="InterPro" id="IPR025543">
    <property type="entry name" value="Dodecin-like"/>
</dbReference>
<dbReference type="Gene3D" id="3.30.1660.10">
    <property type="entry name" value="Flavin-binding protein dodecin"/>
    <property type="match status" value="1"/>
</dbReference>
<dbReference type="InterPro" id="IPR009923">
    <property type="entry name" value="Dodecin"/>
</dbReference>